<reference evidence="2" key="1">
    <citation type="submission" date="2023-06" db="EMBL/GenBank/DDBJ databases">
        <title>Genome-scale phylogeny and comparative genomics of the fungal order Sordariales.</title>
        <authorList>
            <consortium name="Lawrence Berkeley National Laboratory"/>
            <person name="Hensen N."/>
            <person name="Bonometti L."/>
            <person name="Westerberg I."/>
            <person name="Brannstrom I.O."/>
            <person name="Guillou S."/>
            <person name="Cros-Aarteil S."/>
            <person name="Calhoun S."/>
            <person name="Haridas S."/>
            <person name="Kuo A."/>
            <person name="Mondo S."/>
            <person name="Pangilinan J."/>
            <person name="Riley R."/>
            <person name="Labutti K."/>
            <person name="Andreopoulos B."/>
            <person name="Lipzen A."/>
            <person name="Chen C."/>
            <person name="Yanf M."/>
            <person name="Daum C."/>
            <person name="Ng V."/>
            <person name="Clum A."/>
            <person name="Steindorff A."/>
            <person name="Ohm R."/>
            <person name="Martin F."/>
            <person name="Silar P."/>
            <person name="Natvig D."/>
            <person name="Lalanne C."/>
            <person name="Gautier V."/>
            <person name="Ament-Velasquez S.L."/>
            <person name="Kruys A."/>
            <person name="Hutchinson M.I."/>
            <person name="Powell A.J."/>
            <person name="Barry K."/>
            <person name="Miller A.N."/>
            <person name="Grigoriev I.V."/>
            <person name="Debuchy R."/>
            <person name="Gladieux P."/>
            <person name="Thoren M.H."/>
            <person name="Johannesson H."/>
        </authorList>
    </citation>
    <scope>NUCLEOTIDE SEQUENCE</scope>
    <source>
        <strain evidence="2">CBS 540.89</strain>
    </source>
</reference>
<keyword evidence="3" id="KW-1185">Reference proteome</keyword>
<evidence type="ECO:0000313" key="2">
    <source>
        <dbReference type="EMBL" id="KAK0732408.1"/>
    </source>
</evidence>
<feature type="compositionally biased region" description="Low complexity" evidence="1">
    <location>
        <begin position="9"/>
        <end position="20"/>
    </location>
</feature>
<organism evidence="2 3">
    <name type="scientific">Apiosordaria backusii</name>
    <dbReference type="NCBI Taxonomy" id="314023"/>
    <lineage>
        <taxon>Eukaryota</taxon>
        <taxon>Fungi</taxon>
        <taxon>Dikarya</taxon>
        <taxon>Ascomycota</taxon>
        <taxon>Pezizomycotina</taxon>
        <taxon>Sordariomycetes</taxon>
        <taxon>Sordariomycetidae</taxon>
        <taxon>Sordariales</taxon>
        <taxon>Lasiosphaeriaceae</taxon>
        <taxon>Apiosordaria</taxon>
    </lineage>
</organism>
<dbReference type="Proteomes" id="UP001172159">
    <property type="component" value="Unassembled WGS sequence"/>
</dbReference>
<comment type="caution">
    <text evidence="2">The sequence shown here is derived from an EMBL/GenBank/DDBJ whole genome shotgun (WGS) entry which is preliminary data.</text>
</comment>
<proteinExistence type="predicted"/>
<dbReference type="EMBL" id="JAUKTV010000008">
    <property type="protein sequence ID" value="KAK0732408.1"/>
    <property type="molecule type" value="Genomic_DNA"/>
</dbReference>
<evidence type="ECO:0000313" key="3">
    <source>
        <dbReference type="Proteomes" id="UP001172159"/>
    </source>
</evidence>
<accession>A0AA40EEJ5</accession>
<sequence length="330" mass="36640">MERTESQKSPESNQDSSSDSVAGYELVEEDASFFQLNLAPIGQQGDYHVRNKPGQKQRPVISAFGSGSQKNPSIAVTCAAKAIIHGTLDQASHQRASLLVYDFTFLSYGSTRLKEARISFEFQQLEDRGKDSPRDRGPDVVQVAPDGTHVMMQTTQTETRTTSLGGGLNSEGTSFVGVEAQLSRETVVEKTTSHAIEVTGDRPCDEWGNFFVARWAVKENESQRNGIPRLLRACVLLTRDNDKQFCCIPTVNATPNFTAHLGYLFASKPRDDPVILDPAYEPYNVLENNVTIDRWNLKDVNLNQLWDCTFHNTFEGAVKLSQKEGAVFTP</sequence>
<feature type="region of interest" description="Disordered" evidence="1">
    <location>
        <begin position="1"/>
        <end position="21"/>
    </location>
</feature>
<evidence type="ECO:0000256" key="1">
    <source>
        <dbReference type="SAM" id="MobiDB-lite"/>
    </source>
</evidence>
<dbReference type="AlphaFoldDB" id="A0AA40EEJ5"/>
<protein>
    <submittedName>
        <fullName evidence="2">Uncharacterized protein</fullName>
    </submittedName>
</protein>
<gene>
    <name evidence="2" type="ORF">B0T21DRAFT_368953</name>
</gene>
<name>A0AA40EEJ5_9PEZI</name>